<dbReference type="Proteomes" id="UP001497382">
    <property type="component" value="Unassembled WGS sequence"/>
</dbReference>
<accession>A0AAV1ZNY5</accession>
<reference evidence="1 2" key="1">
    <citation type="submission" date="2024-04" db="EMBL/GenBank/DDBJ databases">
        <authorList>
            <person name="Rising A."/>
            <person name="Reimegard J."/>
            <person name="Sonavane S."/>
            <person name="Akerstrom W."/>
            <person name="Nylinder S."/>
            <person name="Hedman E."/>
            <person name="Kallberg Y."/>
        </authorList>
    </citation>
    <scope>NUCLEOTIDE SEQUENCE [LARGE SCALE GENOMIC DNA]</scope>
</reference>
<dbReference type="AlphaFoldDB" id="A0AAV1ZNY5"/>
<comment type="caution">
    <text evidence="1">The sequence shown here is derived from an EMBL/GenBank/DDBJ whole genome shotgun (WGS) entry which is preliminary data.</text>
</comment>
<proteinExistence type="predicted"/>
<organism evidence="1 2">
    <name type="scientific">Larinioides sclopetarius</name>
    <dbReference type="NCBI Taxonomy" id="280406"/>
    <lineage>
        <taxon>Eukaryota</taxon>
        <taxon>Metazoa</taxon>
        <taxon>Ecdysozoa</taxon>
        <taxon>Arthropoda</taxon>
        <taxon>Chelicerata</taxon>
        <taxon>Arachnida</taxon>
        <taxon>Araneae</taxon>
        <taxon>Araneomorphae</taxon>
        <taxon>Entelegynae</taxon>
        <taxon>Araneoidea</taxon>
        <taxon>Araneidae</taxon>
        <taxon>Larinioides</taxon>
    </lineage>
</organism>
<gene>
    <name evidence="1" type="ORF">LARSCL_LOCUS6951</name>
</gene>
<evidence type="ECO:0000313" key="2">
    <source>
        <dbReference type="Proteomes" id="UP001497382"/>
    </source>
</evidence>
<sequence length="40" mass="4741">MIDMKRIFSPKGNGILISYEWMKKLMLLVFVKSSFPSYLQ</sequence>
<dbReference type="EMBL" id="CAXIEN010000068">
    <property type="protein sequence ID" value="CAL1273543.1"/>
    <property type="molecule type" value="Genomic_DNA"/>
</dbReference>
<keyword evidence="2" id="KW-1185">Reference proteome</keyword>
<evidence type="ECO:0000313" key="1">
    <source>
        <dbReference type="EMBL" id="CAL1273543.1"/>
    </source>
</evidence>
<name>A0AAV1ZNY5_9ARAC</name>
<protein>
    <submittedName>
        <fullName evidence="1">Uncharacterized protein</fullName>
    </submittedName>
</protein>